<dbReference type="PANTHER" id="PTHR41521">
    <property type="match status" value="1"/>
</dbReference>
<sequence>MPAYVLVEVSIHDPELYESYKKLSGPAVEAFGGKFIVRGVQTESLEGDWNPERFVMIEFPSVEIAKTWWASEEYTKAKNIRHQASKAKMLVVQGL</sequence>
<name>A0A1H3RTL5_9BACT</name>
<gene>
    <name evidence="2" type="ORF">SAMN05444412_109107</name>
</gene>
<accession>A0A1H3RTL5</accession>
<feature type="domain" description="DUF1330" evidence="1">
    <location>
        <begin position="2"/>
        <end position="95"/>
    </location>
</feature>
<keyword evidence="3" id="KW-1185">Reference proteome</keyword>
<dbReference type="PANTHER" id="PTHR41521:SF4">
    <property type="entry name" value="BLR0684 PROTEIN"/>
    <property type="match status" value="1"/>
</dbReference>
<organism evidence="2 3">
    <name type="scientific">Rhodonellum ikkaensis</name>
    <dbReference type="NCBI Taxonomy" id="336829"/>
    <lineage>
        <taxon>Bacteria</taxon>
        <taxon>Pseudomonadati</taxon>
        <taxon>Bacteroidota</taxon>
        <taxon>Cytophagia</taxon>
        <taxon>Cytophagales</taxon>
        <taxon>Cytophagaceae</taxon>
        <taxon>Rhodonellum</taxon>
    </lineage>
</organism>
<dbReference type="SUPFAM" id="SSF54909">
    <property type="entry name" value="Dimeric alpha+beta barrel"/>
    <property type="match status" value="1"/>
</dbReference>
<dbReference type="Gene3D" id="3.30.70.100">
    <property type="match status" value="1"/>
</dbReference>
<dbReference type="Pfam" id="PF07045">
    <property type="entry name" value="DUF1330"/>
    <property type="match status" value="1"/>
</dbReference>
<evidence type="ECO:0000259" key="1">
    <source>
        <dbReference type="Pfam" id="PF07045"/>
    </source>
</evidence>
<proteinExistence type="predicted"/>
<dbReference type="Proteomes" id="UP000199663">
    <property type="component" value="Unassembled WGS sequence"/>
</dbReference>
<protein>
    <submittedName>
        <fullName evidence="2">Uncharacterized conserved protein, DUF1330 family</fullName>
    </submittedName>
</protein>
<dbReference type="InterPro" id="IPR010753">
    <property type="entry name" value="DUF1330"/>
</dbReference>
<reference evidence="2 3" key="1">
    <citation type="submission" date="2016-10" db="EMBL/GenBank/DDBJ databases">
        <authorList>
            <person name="Varghese N."/>
            <person name="Submissions S."/>
        </authorList>
    </citation>
    <scope>NUCLEOTIDE SEQUENCE [LARGE SCALE GENOMIC DNA]</scope>
    <source>
        <strain evidence="2 3">DSM 17997</strain>
    </source>
</reference>
<evidence type="ECO:0000313" key="3">
    <source>
        <dbReference type="Proteomes" id="UP000199663"/>
    </source>
</evidence>
<dbReference type="InterPro" id="IPR011008">
    <property type="entry name" value="Dimeric_a/b-barrel"/>
</dbReference>
<evidence type="ECO:0000313" key="2">
    <source>
        <dbReference type="EMBL" id="SDZ28982.1"/>
    </source>
</evidence>
<comment type="caution">
    <text evidence="2">The sequence shown here is derived from an EMBL/GenBank/DDBJ whole genome shotgun (WGS) entry which is preliminary data.</text>
</comment>
<dbReference type="RefSeq" id="WP_019598389.1">
    <property type="nucleotide sequence ID" value="NZ_FNQC01000009.1"/>
</dbReference>
<dbReference type="EMBL" id="FNQC01000009">
    <property type="protein sequence ID" value="SDZ28982.1"/>
    <property type="molecule type" value="Genomic_DNA"/>
</dbReference>